<dbReference type="EMBL" id="CATNWA010018902">
    <property type="protein sequence ID" value="CAI9610211.1"/>
    <property type="molecule type" value="Genomic_DNA"/>
</dbReference>
<gene>
    <name evidence="1" type="ORF">SPARVUS_LOCUS14384205</name>
</gene>
<comment type="caution">
    <text evidence="1">The sequence shown here is derived from an EMBL/GenBank/DDBJ whole genome shotgun (WGS) entry which is preliminary data.</text>
</comment>
<reference evidence="1" key="1">
    <citation type="submission" date="2023-05" db="EMBL/GenBank/DDBJ databases">
        <authorList>
            <person name="Stuckert A."/>
        </authorList>
    </citation>
    <scope>NUCLEOTIDE SEQUENCE</scope>
</reference>
<evidence type="ECO:0000313" key="1">
    <source>
        <dbReference type="EMBL" id="CAI9610211.1"/>
    </source>
</evidence>
<proteinExistence type="predicted"/>
<organism evidence="1 2">
    <name type="scientific">Staurois parvus</name>
    <dbReference type="NCBI Taxonomy" id="386267"/>
    <lineage>
        <taxon>Eukaryota</taxon>
        <taxon>Metazoa</taxon>
        <taxon>Chordata</taxon>
        <taxon>Craniata</taxon>
        <taxon>Vertebrata</taxon>
        <taxon>Euteleostomi</taxon>
        <taxon>Amphibia</taxon>
        <taxon>Batrachia</taxon>
        <taxon>Anura</taxon>
        <taxon>Neobatrachia</taxon>
        <taxon>Ranoidea</taxon>
        <taxon>Ranidae</taxon>
        <taxon>Staurois</taxon>
    </lineage>
</organism>
<sequence length="49" mass="5498">MALLPRYHLSYISAFHNQGAQAPWGVPWQNVYKLPKTSIQASGLNKPAF</sequence>
<keyword evidence="2" id="KW-1185">Reference proteome</keyword>
<accession>A0ABN9GL72</accession>
<name>A0ABN9GL72_9NEOB</name>
<evidence type="ECO:0000313" key="2">
    <source>
        <dbReference type="Proteomes" id="UP001162483"/>
    </source>
</evidence>
<protein>
    <submittedName>
        <fullName evidence="1">Uncharacterized protein</fullName>
    </submittedName>
</protein>
<dbReference type="Proteomes" id="UP001162483">
    <property type="component" value="Unassembled WGS sequence"/>
</dbReference>